<keyword evidence="2" id="KW-1185">Reference proteome</keyword>
<evidence type="ECO:0000313" key="2">
    <source>
        <dbReference type="Proteomes" id="UP000271624"/>
    </source>
</evidence>
<sequence>MKVIVRDAEVFRNIELEKLRDYLQSHGWRLDRPFLDNGTIWLKKEPQRGEFEILLPNSQDLGDYVSRVCEAVETLATVQNRSQLEIIGELITNYPNITLQGLVTQITSFNGGTISGDITLFGVVVDKLRPVNTTLTDHEYILAIKAYTERLPVLCTGDLIKENDIFILTNPQQFHLDI</sequence>
<dbReference type="OrthoDB" id="484469at2"/>
<proteinExistence type="predicted"/>
<comment type="caution">
    <text evidence="1">The sequence shown here is derived from an EMBL/GenBank/DDBJ whole genome shotgun (WGS) entry which is preliminary data.</text>
</comment>
<gene>
    <name evidence="1" type="ORF">DSM106972_093110</name>
</gene>
<organism evidence="1 2">
    <name type="scientific">Dulcicalothrix desertica PCC 7102</name>
    <dbReference type="NCBI Taxonomy" id="232991"/>
    <lineage>
        <taxon>Bacteria</taxon>
        <taxon>Bacillati</taxon>
        <taxon>Cyanobacteriota</taxon>
        <taxon>Cyanophyceae</taxon>
        <taxon>Nostocales</taxon>
        <taxon>Calotrichaceae</taxon>
        <taxon>Dulcicalothrix</taxon>
    </lineage>
</organism>
<reference evidence="1" key="2">
    <citation type="journal article" date="2019" name="Genome Biol. Evol.">
        <title>Day and night: Metabolic profiles and evolutionary relationships of six axenic non-marine cyanobacteria.</title>
        <authorList>
            <person name="Will S.E."/>
            <person name="Henke P."/>
            <person name="Boedeker C."/>
            <person name="Huang S."/>
            <person name="Brinkmann H."/>
            <person name="Rohde M."/>
            <person name="Jarek M."/>
            <person name="Friedl T."/>
            <person name="Seufert S."/>
            <person name="Schumacher M."/>
            <person name="Overmann J."/>
            <person name="Neumann-Schaal M."/>
            <person name="Petersen J."/>
        </authorList>
    </citation>
    <scope>NUCLEOTIDE SEQUENCE [LARGE SCALE GENOMIC DNA]</scope>
    <source>
        <strain evidence="1">PCC 7102</strain>
    </source>
</reference>
<name>A0A3S5K2Y8_9CYAN</name>
<evidence type="ECO:0000313" key="1">
    <source>
        <dbReference type="EMBL" id="RUS94674.1"/>
    </source>
</evidence>
<protein>
    <submittedName>
        <fullName evidence="1">Uncharacterized protein</fullName>
    </submittedName>
</protein>
<dbReference type="AlphaFoldDB" id="A0A3S5K2Y8"/>
<accession>A0A3S5K2Y8</accession>
<reference evidence="1" key="1">
    <citation type="submission" date="2018-12" db="EMBL/GenBank/DDBJ databases">
        <authorList>
            <person name="Will S."/>
            <person name="Neumann-Schaal M."/>
            <person name="Henke P."/>
        </authorList>
    </citation>
    <scope>NUCLEOTIDE SEQUENCE</scope>
    <source>
        <strain evidence="1">PCC 7102</strain>
    </source>
</reference>
<dbReference type="Proteomes" id="UP000271624">
    <property type="component" value="Unassembled WGS sequence"/>
</dbReference>
<dbReference type="RefSeq" id="WP_127087239.1">
    <property type="nucleotide sequence ID" value="NZ_RSCL01000047.1"/>
</dbReference>
<dbReference type="EMBL" id="RSCL01000047">
    <property type="protein sequence ID" value="RUS94674.1"/>
    <property type="molecule type" value="Genomic_DNA"/>
</dbReference>